<organism evidence="6 7">
    <name type="scientific">Mycobacterium deserti</name>
    <dbReference type="NCBI Taxonomy" id="2978347"/>
    <lineage>
        <taxon>Bacteria</taxon>
        <taxon>Bacillati</taxon>
        <taxon>Actinomycetota</taxon>
        <taxon>Actinomycetes</taxon>
        <taxon>Mycobacteriales</taxon>
        <taxon>Mycobacteriaceae</taxon>
        <taxon>Mycobacterium</taxon>
    </lineage>
</organism>
<dbReference type="SUPFAM" id="SSF46689">
    <property type="entry name" value="Homeodomain-like"/>
    <property type="match status" value="1"/>
</dbReference>
<dbReference type="PROSITE" id="PS50977">
    <property type="entry name" value="HTH_TETR_2"/>
    <property type="match status" value="1"/>
</dbReference>
<proteinExistence type="predicted"/>
<keyword evidence="2 4" id="KW-0238">DNA-binding</keyword>
<dbReference type="RefSeq" id="WP_260994800.1">
    <property type="nucleotide sequence ID" value="NZ_JAODWD010000005.1"/>
</dbReference>
<protein>
    <submittedName>
        <fullName evidence="6">TetR/AcrR family transcriptional regulator C-terminal ligand-binding domain-containing protein</fullName>
    </submittedName>
</protein>
<dbReference type="InterPro" id="IPR001647">
    <property type="entry name" value="HTH_TetR"/>
</dbReference>
<dbReference type="InterPro" id="IPR050109">
    <property type="entry name" value="HTH-type_TetR-like_transc_reg"/>
</dbReference>
<evidence type="ECO:0000259" key="5">
    <source>
        <dbReference type="PROSITE" id="PS50977"/>
    </source>
</evidence>
<evidence type="ECO:0000256" key="2">
    <source>
        <dbReference type="ARBA" id="ARBA00023125"/>
    </source>
</evidence>
<sequence>MTGAVQAPDGHSPWTPREAELLSATMKIVRERGYDGLTLDAVAATAKASKATIYRRWPTKAELVLTAFTEGCRSTMAAPATGTLRGDLLRIGELVCAQASAIGALTFEASRNQDLRNAVQGLLLDHRNALIGLALDKAMNRGEVPQGSIGETLRDVLPGYLLFRSVISGRAPTRTTLESLIDEVIVPSLTQGD</sequence>
<reference evidence="7" key="1">
    <citation type="submission" date="2023-07" db="EMBL/GenBank/DDBJ databases">
        <authorList>
            <person name="Deng Y."/>
            <person name="Zhang Y.-Q."/>
        </authorList>
    </citation>
    <scope>NUCLEOTIDE SEQUENCE [LARGE SCALE GENOMIC DNA]</scope>
    <source>
        <strain evidence="7">CPCC 205710</strain>
    </source>
</reference>
<evidence type="ECO:0000256" key="4">
    <source>
        <dbReference type="PROSITE-ProRule" id="PRU00335"/>
    </source>
</evidence>
<keyword evidence="1" id="KW-0805">Transcription regulation</keyword>
<dbReference type="PANTHER" id="PTHR30055:SF149">
    <property type="entry name" value="TETR-FAMILY TRANSCRIPTIONAL REGULATOR"/>
    <property type="match status" value="1"/>
</dbReference>
<keyword evidence="7" id="KW-1185">Reference proteome</keyword>
<dbReference type="PANTHER" id="PTHR30055">
    <property type="entry name" value="HTH-TYPE TRANSCRIPTIONAL REGULATOR RUTR"/>
    <property type="match status" value="1"/>
</dbReference>
<evidence type="ECO:0000256" key="1">
    <source>
        <dbReference type="ARBA" id="ARBA00023015"/>
    </source>
</evidence>
<comment type="caution">
    <text evidence="6">The sequence shown here is derived from an EMBL/GenBank/DDBJ whole genome shotgun (WGS) entry which is preliminary data.</text>
</comment>
<feature type="domain" description="HTH tetR-type" evidence="5">
    <location>
        <begin position="15"/>
        <end position="75"/>
    </location>
</feature>
<dbReference type="Proteomes" id="UP001206639">
    <property type="component" value="Unassembled WGS sequence"/>
</dbReference>
<dbReference type="InterPro" id="IPR009057">
    <property type="entry name" value="Homeodomain-like_sf"/>
</dbReference>
<dbReference type="PROSITE" id="PS01081">
    <property type="entry name" value="HTH_TETR_1"/>
    <property type="match status" value="1"/>
</dbReference>
<gene>
    <name evidence="6" type="ORF">N4S67_20165</name>
</gene>
<keyword evidence="3" id="KW-0804">Transcription</keyword>
<dbReference type="EMBL" id="JAODWD010000005">
    <property type="protein sequence ID" value="MCT7660722.1"/>
    <property type="molecule type" value="Genomic_DNA"/>
</dbReference>
<dbReference type="Pfam" id="PF16859">
    <property type="entry name" value="TetR_C_11"/>
    <property type="match status" value="1"/>
</dbReference>
<dbReference type="InterPro" id="IPR023772">
    <property type="entry name" value="DNA-bd_HTH_TetR-type_CS"/>
</dbReference>
<dbReference type="PRINTS" id="PR00455">
    <property type="entry name" value="HTHTETR"/>
</dbReference>
<dbReference type="Pfam" id="PF00440">
    <property type="entry name" value="TetR_N"/>
    <property type="match status" value="1"/>
</dbReference>
<dbReference type="InterPro" id="IPR036271">
    <property type="entry name" value="Tet_transcr_reg_TetR-rel_C_sf"/>
</dbReference>
<evidence type="ECO:0000256" key="3">
    <source>
        <dbReference type="ARBA" id="ARBA00023163"/>
    </source>
</evidence>
<dbReference type="InterPro" id="IPR011075">
    <property type="entry name" value="TetR_C"/>
</dbReference>
<name>A0ABT2MEM7_9MYCO</name>
<feature type="DNA-binding region" description="H-T-H motif" evidence="4">
    <location>
        <begin position="38"/>
        <end position="57"/>
    </location>
</feature>
<evidence type="ECO:0000313" key="7">
    <source>
        <dbReference type="Proteomes" id="UP001206639"/>
    </source>
</evidence>
<dbReference type="Gene3D" id="1.10.357.10">
    <property type="entry name" value="Tetracycline Repressor, domain 2"/>
    <property type="match status" value="1"/>
</dbReference>
<accession>A0ABT2MEM7</accession>
<dbReference type="SUPFAM" id="SSF48498">
    <property type="entry name" value="Tetracyclin repressor-like, C-terminal domain"/>
    <property type="match status" value="1"/>
</dbReference>
<dbReference type="Gene3D" id="1.10.10.60">
    <property type="entry name" value="Homeodomain-like"/>
    <property type="match status" value="1"/>
</dbReference>
<evidence type="ECO:0000313" key="6">
    <source>
        <dbReference type="EMBL" id="MCT7660722.1"/>
    </source>
</evidence>